<reference evidence="1 2" key="2">
    <citation type="submission" date="2018-11" db="EMBL/GenBank/DDBJ databases">
        <authorList>
            <consortium name="Pathogen Informatics"/>
        </authorList>
    </citation>
    <scope>NUCLEOTIDE SEQUENCE [LARGE SCALE GENOMIC DNA]</scope>
</reference>
<evidence type="ECO:0000313" key="3">
    <source>
        <dbReference type="WBParaSite" id="BPAG_0000553201-mRNA-1"/>
    </source>
</evidence>
<dbReference type="Proteomes" id="UP000278627">
    <property type="component" value="Unassembled WGS sequence"/>
</dbReference>
<name>A0A0N4TBE5_BRUPA</name>
<evidence type="ECO:0000313" key="1">
    <source>
        <dbReference type="EMBL" id="VDN86681.1"/>
    </source>
</evidence>
<dbReference type="WBParaSite" id="BPAG_0000553201-mRNA-1">
    <property type="protein sequence ID" value="BPAG_0000553201-mRNA-1"/>
    <property type="gene ID" value="BPAG_0000553201"/>
</dbReference>
<dbReference type="EMBL" id="UZAD01003903">
    <property type="protein sequence ID" value="VDN86681.1"/>
    <property type="molecule type" value="Genomic_DNA"/>
</dbReference>
<organism evidence="3">
    <name type="scientific">Brugia pahangi</name>
    <name type="common">Filarial nematode worm</name>
    <dbReference type="NCBI Taxonomy" id="6280"/>
    <lineage>
        <taxon>Eukaryota</taxon>
        <taxon>Metazoa</taxon>
        <taxon>Ecdysozoa</taxon>
        <taxon>Nematoda</taxon>
        <taxon>Chromadorea</taxon>
        <taxon>Rhabditida</taxon>
        <taxon>Spirurina</taxon>
        <taxon>Spiruromorpha</taxon>
        <taxon>Filarioidea</taxon>
        <taxon>Onchocercidae</taxon>
        <taxon>Brugia</taxon>
    </lineage>
</organism>
<reference evidence="3" key="1">
    <citation type="submission" date="2017-02" db="UniProtKB">
        <authorList>
            <consortium name="WormBaseParasite"/>
        </authorList>
    </citation>
    <scope>IDENTIFICATION</scope>
</reference>
<gene>
    <name evidence="1" type="ORF">BPAG_LOCUS5495</name>
</gene>
<sequence length="39" mass="4583">MVLDPVRIRLGEKGARSDPMRMQQDRIRSGYRVEYNMTG</sequence>
<proteinExistence type="predicted"/>
<accession>A0A0N4TBE5</accession>
<dbReference type="AlphaFoldDB" id="A0A0N4TBE5"/>
<evidence type="ECO:0000313" key="2">
    <source>
        <dbReference type="Proteomes" id="UP000278627"/>
    </source>
</evidence>
<keyword evidence="2" id="KW-1185">Reference proteome</keyword>
<protein>
    <submittedName>
        <fullName evidence="3">DNA-directed RNA polymerase</fullName>
    </submittedName>
</protein>